<dbReference type="EMBL" id="NEDP02004792">
    <property type="protein sequence ID" value="OWF44376.1"/>
    <property type="molecule type" value="Genomic_DNA"/>
</dbReference>
<comment type="similarity">
    <text evidence="1">Belongs to the glutathione peroxidase family.</text>
</comment>
<proteinExistence type="inferred from homology"/>
<dbReference type="AlphaFoldDB" id="A0A210Q6L5"/>
<dbReference type="InterPro" id="IPR036249">
    <property type="entry name" value="Thioredoxin-like_sf"/>
</dbReference>
<keyword evidence="2" id="KW-0575">Peroxidase</keyword>
<sequence>MPGQSSGGAAILATMFGLMSSVRSQALSGGAVEGGFVVCSQPSNSASTVYEYSLKDLYEQKTINFSDYRGKVLLFVNVATY</sequence>
<dbReference type="GO" id="GO:0004601">
    <property type="term" value="F:peroxidase activity"/>
    <property type="evidence" value="ECO:0007669"/>
    <property type="project" value="UniProtKB-KW"/>
</dbReference>
<evidence type="ECO:0000256" key="3">
    <source>
        <dbReference type="ARBA" id="ARBA00023002"/>
    </source>
</evidence>
<evidence type="ECO:0008006" key="7">
    <source>
        <dbReference type="Google" id="ProtNLM"/>
    </source>
</evidence>
<evidence type="ECO:0000313" key="5">
    <source>
        <dbReference type="EMBL" id="OWF44376.1"/>
    </source>
</evidence>
<reference evidence="5 6" key="1">
    <citation type="journal article" date="2017" name="Nat. Ecol. Evol.">
        <title>Scallop genome provides insights into evolution of bilaterian karyotype and development.</title>
        <authorList>
            <person name="Wang S."/>
            <person name="Zhang J."/>
            <person name="Jiao W."/>
            <person name="Li J."/>
            <person name="Xun X."/>
            <person name="Sun Y."/>
            <person name="Guo X."/>
            <person name="Huan P."/>
            <person name="Dong B."/>
            <person name="Zhang L."/>
            <person name="Hu X."/>
            <person name="Sun X."/>
            <person name="Wang J."/>
            <person name="Zhao C."/>
            <person name="Wang Y."/>
            <person name="Wang D."/>
            <person name="Huang X."/>
            <person name="Wang R."/>
            <person name="Lv J."/>
            <person name="Li Y."/>
            <person name="Zhang Z."/>
            <person name="Liu B."/>
            <person name="Lu W."/>
            <person name="Hui Y."/>
            <person name="Liang J."/>
            <person name="Zhou Z."/>
            <person name="Hou R."/>
            <person name="Li X."/>
            <person name="Liu Y."/>
            <person name="Li H."/>
            <person name="Ning X."/>
            <person name="Lin Y."/>
            <person name="Zhao L."/>
            <person name="Xing Q."/>
            <person name="Dou J."/>
            <person name="Li Y."/>
            <person name="Mao J."/>
            <person name="Guo H."/>
            <person name="Dou H."/>
            <person name="Li T."/>
            <person name="Mu C."/>
            <person name="Jiang W."/>
            <person name="Fu Q."/>
            <person name="Fu X."/>
            <person name="Miao Y."/>
            <person name="Liu J."/>
            <person name="Yu Q."/>
            <person name="Li R."/>
            <person name="Liao H."/>
            <person name="Li X."/>
            <person name="Kong Y."/>
            <person name="Jiang Z."/>
            <person name="Chourrout D."/>
            <person name="Li R."/>
            <person name="Bao Z."/>
        </authorList>
    </citation>
    <scope>NUCLEOTIDE SEQUENCE [LARGE SCALE GENOMIC DNA]</scope>
    <source>
        <strain evidence="5 6">PY_sf001</strain>
    </source>
</reference>
<keyword evidence="6" id="KW-1185">Reference proteome</keyword>
<gene>
    <name evidence="5" type="ORF">KP79_PYT01699</name>
</gene>
<protein>
    <recommendedName>
        <fullName evidence="7">Glutathione peroxidase</fullName>
    </recommendedName>
</protein>
<name>A0A210Q6L5_MIZYE</name>
<evidence type="ECO:0000313" key="6">
    <source>
        <dbReference type="Proteomes" id="UP000242188"/>
    </source>
</evidence>
<dbReference type="Proteomes" id="UP000242188">
    <property type="component" value="Unassembled WGS sequence"/>
</dbReference>
<dbReference type="STRING" id="6573.A0A210Q6L5"/>
<evidence type="ECO:0000256" key="1">
    <source>
        <dbReference type="ARBA" id="ARBA00006926"/>
    </source>
</evidence>
<comment type="caution">
    <text evidence="5">The sequence shown here is derived from an EMBL/GenBank/DDBJ whole genome shotgun (WGS) entry which is preliminary data.</text>
</comment>
<organism evidence="5 6">
    <name type="scientific">Mizuhopecten yessoensis</name>
    <name type="common">Japanese scallop</name>
    <name type="synonym">Patinopecten yessoensis</name>
    <dbReference type="NCBI Taxonomy" id="6573"/>
    <lineage>
        <taxon>Eukaryota</taxon>
        <taxon>Metazoa</taxon>
        <taxon>Spiralia</taxon>
        <taxon>Lophotrochozoa</taxon>
        <taxon>Mollusca</taxon>
        <taxon>Bivalvia</taxon>
        <taxon>Autobranchia</taxon>
        <taxon>Pteriomorphia</taxon>
        <taxon>Pectinida</taxon>
        <taxon>Pectinoidea</taxon>
        <taxon>Pectinidae</taxon>
        <taxon>Mizuhopecten</taxon>
    </lineage>
</organism>
<accession>A0A210Q6L5</accession>
<keyword evidence="3" id="KW-0560">Oxidoreductase</keyword>
<dbReference type="PROSITE" id="PS51355">
    <property type="entry name" value="GLUTATHIONE_PEROXID_3"/>
    <property type="match status" value="1"/>
</dbReference>
<dbReference type="InterPro" id="IPR000889">
    <property type="entry name" value="Glutathione_peroxidase"/>
</dbReference>
<dbReference type="SUPFAM" id="SSF52833">
    <property type="entry name" value="Thioredoxin-like"/>
    <property type="match status" value="1"/>
</dbReference>
<evidence type="ECO:0000256" key="4">
    <source>
        <dbReference type="SAM" id="SignalP"/>
    </source>
</evidence>
<evidence type="ECO:0000256" key="2">
    <source>
        <dbReference type="ARBA" id="ARBA00022559"/>
    </source>
</evidence>
<dbReference type="GO" id="GO:0006979">
    <property type="term" value="P:response to oxidative stress"/>
    <property type="evidence" value="ECO:0007669"/>
    <property type="project" value="InterPro"/>
</dbReference>
<dbReference type="Gene3D" id="3.40.30.10">
    <property type="entry name" value="Glutaredoxin"/>
    <property type="match status" value="1"/>
</dbReference>
<keyword evidence="4" id="KW-0732">Signal</keyword>
<feature type="signal peptide" evidence="4">
    <location>
        <begin position="1"/>
        <end position="24"/>
    </location>
</feature>
<feature type="chain" id="PRO_5012374500" description="Glutathione peroxidase" evidence="4">
    <location>
        <begin position="25"/>
        <end position="81"/>
    </location>
</feature>